<gene>
    <name evidence="2" type="ORF">GOMPHAMPRED_005831</name>
</gene>
<evidence type="ECO:0000313" key="2">
    <source>
        <dbReference type="EMBL" id="CAF9931098.1"/>
    </source>
</evidence>
<feature type="region of interest" description="Disordered" evidence="1">
    <location>
        <begin position="1"/>
        <end position="25"/>
    </location>
</feature>
<keyword evidence="3" id="KW-1185">Reference proteome</keyword>
<dbReference type="InterPro" id="IPR022190">
    <property type="entry name" value="DUF3716"/>
</dbReference>
<protein>
    <submittedName>
        <fullName evidence="2">Uncharacterized protein</fullName>
    </submittedName>
</protein>
<evidence type="ECO:0000313" key="3">
    <source>
        <dbReference type="Proteomes" id="UP000664169"/>
    </source>
</evidence>
<name>A0A8H3FUG6_9LECA</name>
<feature type="compositionally biased region" description="Polar residues" evidence="1">
    <location>
        <begin position="1"/>
        <end position="15"/>
    </location>
</feature>
<dbReference type="EMBL" id="CAJPDQ010000037">
    <property type="protein sequence ID" value="CAF9931098.1"/>
    <property type="molecule type" value="Genomic_DNA"/>
</dbReference>
<accession>A0A8H3FUG6</accession>
<dbReference type="Pfam" id="PF12511">
    <property type="entry name" value="DUF3716"/>
    <property type="match status" value="1"/>
</dbReference>
<proteinExistence type="predicted"/>
<dbReference type="Proteomes" id="UP000664169">
    <property type="component" value="Unassembled WGS sequence"/>
</dbReference>
<reference evidence="2" key="1">
    <citation type="submission" date="2021-03" db="EMBL/GenBank/DDBJ databases">
        <authorList>
            <person name="Tagirdzhanova G."/>
        </authorList>
    </citation>
    <scope>NUCLEOTIDE SEQUENCE</scope>
</reference>
<comment type="caution">
    <text evidence="2">The sequence shown here is derived from an EMBL/GenBank/DDBJ whole genome shotgun (WGS) entry which is preliminary data.</text>
</comment>
<evidence type="ECO:0000256" key="1">
    <source>
        <dbReference type="SAM" id="MobiDB-lite"/>
    </source>
</evidence>
<sequence length="308" mass="34568">MAANRINQFQPATESQSRKRKRSIEQTTTDTLINPSIKQSDPSLQAALQRMYPPKEIYHVKTSHIIRPDQWHPIDQTTQAYHPSMRQPLNRQLSWNDHGITAQTNGKVPHETVLDFLVDVMRNKHWRGDLTTTTTDLTSHKLTWPRLHFFDLTKTISSNPLLLRLSHLLEGRFTAATAHKLPYTRAVTVQGHTNQSAPITPRYIAAILIQALGKPNPAPCSLCAATASYITNDPDIPPFQTCISLSSLDLPPRFAACANHFWIGSVTDCSCVSLSAPLHQDESYDYFFDVFAPNASNYPLLLSGGLFK</sequence>
<dbReference type="AlphaFoldDB" id="A0A8H3FUG6"/>
<organism evidence="2 3">
    <name type="scientific">Gomphillus americanus</name>
    <dbReference type="NCBI Taxonomy" id="1940652"/>
    <lineage>
        <taxon>Eukaryota</taxon>
        <taxon>Fungi</taxon>
        <taxon>Dikarya</taxon>
        <taxon>Ascomycota</taxon>
        <taxon>Pezizomycotina</taxon>
        <taxon>Lecanoromycetes</taxon>
        <taxon>OSLEUM clade</taxon>
        <taxon>Ostropomycetidae</taxon>
        <taxon>Ostropales</taxon>
        <taxon>Graphidaceae</taxon>
        <taxon>Gomphilloideae</taxon>
        <taxon>Gomphillus</taxon>
    </lineage>
</organism>